<keyword evidence="3 7" id="KW-1133">Transmembrane helix</keyword>
<dbReference type="GO" id="GO:0005737">
    <property type="term" value="C:cytoplasm"/>
    <property type="evidence" value="ECO:0007669"/>
    <property type="project" value="TreeGrafter"/>
</dbReference>
<keyword evidence="2 7" id="KW-0812">Transmembrane</keyword>
<dbReference type="GO" id="GO:0010855">
    <property type="term" value="F:adenylate cyclase inhibitor activity"/>
    <property type="evidence" value="ECO:0007669"/>
    <property type="project" value="TreeGrafter"/>
</dbReference>
<dbReference type="GO" id="GO:0004930">
    <property type="term" value="F:G protein-coupled receptor activity"/>
    <property type="evidence" value="ECO:0007669"/>
    <property type="project" value="InterPro"/>
</dbReference>
<sequence length="1577" mass="167903">CAYWSGSNWQSGLCTVDNQAGLDAGQDDFVACSCNHLSSYAVVIDKHPATLVGYNLWFYIPMGIAACVYLFVVIANCFFASNISQFSAHLQLHMLVAVFVFHIIYIVNAALSPSSILVNSMAQSNDRCIAVSVLQTYFFLCQFFWMLAQGALHGLGANKGRATGSVRGAGVSQQTVDITPSSRLTSPVGCLQREQQHLLHRLWAVRLGADEMACELESPTAHAAIECRVGDSLDADVEGGAQQTSVRRIDLLFETKGSPGKPAAASQVLASVWNQTAEVDELLTSREFGRLPVSASAKYCSLDVVRHAEHNGLLRVDHQADTRRNGNQPVQLPLGALDGRGQQGEVVGVAKHAEPLLRQMPRWSSSLVVPGFFGTATMCAVVHSLGAASPKSTRFITLATSAATQGMRSASMGTSSGPSAFPPGDCWASLTTSAALTGATLKLSSAGSGVSGGSVRLSGSGGGGALTMAAKNSRSSFLRSSGVSPARFSGLRRFRPSVDGGPGHAPSGIGPSGRDSLNGVIDSRLLALQVDSCQSCLCLAGWSPAQAELLQIFPRCLNRGVVLPDRLPTLSRLHHRDCLLRGGSDCSAHFRILGTSTLVAQRGVKGASKATLRIGGSERAVVAPRWPLRRTVERIAKVEVADEEPVIGPQSQRRDGAAVDGATTLTETHEHVVELCLSPGCVPATRVPSPPLAAHEGCETAQWLAEAGVGRHHVLPLQEVLQCLGVVVPAWRHEQRPLGPTQDCVQVSEGDRCPDVDPKQPGGQGDAATALLQPRPDQRSNSSTASLVRRSIVEGPPGAQVLTMKSRVGLDRHLLQRDDVAAQVVRQLRQHPSTPSSLESAAVQRPDPKHALWYGWGSMQLSLTVPGATRRIRVDPRGSSTGGATQPASSVPLTPALNTPTGAPLPSLGPAAFGRRSMLVMNDEHTNRNYHIFVIIGWVVPAVWVLLCTVISYAVFHNLFPNISPDQLVGSVNNNGFICYIKQLYVMLIVILLPILVVLVGLLFVFVNAYQVLPQWAMYDDICKGRPNHKEVRNLLIFWALLLGCTLFGGLHMAYSDLWWLIIYAVLEIITAAFALASFFALRGPAALLRAAAGGNAGQSYEIQEEWRGIGGSNGNGGGGGGTTGGSVGQRGIFKEKSAMDKEAGLNGGGGSGAAVAEENGQRRPSVLDHLQLVKEINEDQWSDQQPHFTGQALTFEAGVDWRSSPGYGRVDLPDDLEGEADVDGIDFEDEGEGDDDGDDMDEEDDVEANDIDNGDAADFDELIYALKSETAEDSSDNGRRRGQRRRRQRHGCERAGLGPAEPAQLADEHRGHASLIAIEYFLIVHVVLQHQQGRHQLRHGEHQGDNEQLLDSSSPQGRLRCGAALQPVGPAAAQESHENHQADRRGQQQRQHGQAAQPVQPLRCHGTPLRVAVLWPAGPGTQHSLTGTDVCSARLVEGGPLTAGSSSLPTSPARPSSVLGILLEAALNGGSVHLDGWTVADVAAAAAAVSGVNPFNPWRDCDASCAQTPAGWRDAQAGLHPGPLRPAAPAFQVAAETGVAHRLQRQHLHGRQRPSSLATRREMSGSPRALSSLSLA</sequence>
<dbReference type="PROSITE" id="PS50221">
    <property type="entry name" value="GAIN_B"/>
    <property type="match status" value="1"/>
</dbReference>
<feature type="transmembrane region" description="Helical" evidence="7">
    <location>
        <begin position="92"/>
        <end position="111"/>
    </location>
</feature>
<feature type="region of interest" description="Disordered" evidence="6">
    <location>
        <begin position="1336"/>
        <end position="1356"/>
    </location>
</feature>
<organism evidence="9 10">
    <name type="scientific">Macrostomum lignano</name>
    <dbReference type="NCBI Taxonomy" id="282301"/>
    <lineage>
        <taxon>Eukaryota</taxon>
        <taxon>Metazoa</taxon>
        <taxon>Spiralia</taxon>
        <taxon>Lophotrochozoa</taxon>
        <taxon>Platyhelminthes</taxon>
        <taxon>Rhabditophora</taxon>
        <taxon>Macrostomorpha</taxon>
        <taxon>Macrostomida</taxon>
        <taxon>Macrostomidae</taxon>
        <taxon>Macrostomum</taxon>
    </lineage>
</organism>
<evidence type="ECO:0000256" key="4">
    <source>
        <dbReference type="ARBA" id="ARBA00023136"/>
    </source>
</evidence>
<dbReference type="Gene3D" id="2.60.220.50">
    <property type="match status" value="1"/>
</dbReference>
<dbReference type="Proteomes" id="UP000095280">
    <property type="component" value="Unplaced"/>
</dbReference>
<reference evidence="10" key="1">
    <citation type="submission" date="2016-11" db="UniProtKB">
        <authorList>
            <consortium name="WormBaseParasite"/>
        </authorList>
    </citation>
    <scope>IDENTIFICATION</scope>
</reference>
<feature type="region of interest" description="Disordered" evidence="6">
    <location>
        <begin position="737"/>
        <end position="792"/>
    </location>
</feature>
<evidence type="ECO:0000256" key="3">
    <source>
        <dbReference type="ARBA" id="ARBA00022989"/>
    </source>
</evidence>
<dbReference type="GO" id="GO:0001965">
    <property type="term" value="F:G-protein alpha-subunit binding"/>
    <property type="evidence" value="ECO:0007669"/>
    <property type="project" value="TreeGrafter"/>
</dbReference>
<dbReference type="WBParaSite" id="maker-uti_cns_0012739-snap-gene-0.2-mRNA-1">
    <property type="protein sequence ID" value="maker-uti_cns_0012739-snap-gene-0.2-mRNA-1"/>
    <property type="gene ID" value="maker-uti_cns_0012739-snap-gene-0.2"/>
</dbReference>
<dbReference type="InterPro" id="IPR057244">
    <property type="entry name" value="GAIN_B"/>
</dbReference>
<evidence type="ECO:0000313" key="10">
    <source>
        <dbReference type="WBParaSite" id="maker-uti_cns_0012739-snap-gene-0.2-mRNA-1"/>
    </source>
</evidence>
<dbReference type="PANTHER" id="PTHR46682:SF1">
    <property type="entry name" value="ADHESION G-PROTEIN COUPLED RECEPTOR V1"/>
    <property type="match status" value="1"/>
</dbReference>
<feature type="compositionally biased region" description="Acidic residues" evidence="6">
    <location>
        <begin position="1214"/>
        <end position="1255"/>
    </location>
</feature>
<feature type="compositionally biased region" description="Basic residues" evidence="6">
    <location>
        <begin position="1281"/>
        <end position="1290"/>
    </location>
</feature>
<name>A0A1I8IIV8_9PLAT</name>
<feature type="region of interest" description="Disordered" evidence="6">
    <location>
        <begin position="872"/>
        <end position="893"/>
    </location>
</feature>
<evidence type="ECO:0000256" key="7">
    <source>
        <dbReference type="SAM" id="Phobius"/>
    </source>
</evidence>
<feature type="compositionally biased region" description="Basic and acidic residues" evidence="6">
    <location>
        <begin position="1376"/>
        <end position="1387"/>
    </location>
</feature>
<feature type="region of interest" description="Disordered" evidence="6">
    <location>
        <begin position="1368"/>
        <end position="1400"/>
    </location>
</feature>
<evidence type="ECO:0000259" key="8">
    <source>
        <dbReference type="PROSITE" id="PS50221"/>
    </source>
</evidence>
<comment type="subcellular location">
    <subcellularLocation>
        <location evidence="1">Membrane</location>
    </subcellularLocation>
</comment>
<dbReference type="GO" id="GO:0071277">
    <property type="term" value="P:cellular response to calcium ion"/>
    <property type="evidence" value="ECO:0007669"/>
    <property type="project" value="TreeGrafter"/>
</dbReference>
<accession>A0A1I8IIV8</accession>
<feature type="transmembrane region" description="Helical" evidence="7">
    <location>
        <begin position="56"/>
        <end position="80"/>
    </location>
</feature>
<feature type="transmembrane region" description="Helical" evidence="7">
    <location>
        <begin position="1061"/>
        <end position="1082"/>
    </location>
</feature>
<feature type="region of interest" description="Disordered" evidence="6">
    <location>
        <begin position="1547"/>
        <end position="1577"/>
    </location>
</feature>
<feature type="region of interest" description="Disordered" evidence="6">
    <location>
        <begin position="493"/>
        <end position="513"/>
    </location>
</feature>
<dbReference type="InterPro" id="IPR046338">
    <property type="entry name" value="GAIN_dom_sf"/>
</dbReference>
<feature type="compositionally biased region" description="Basic and acidic residues" evidence="6">
    <location>
        <begin position="749"/>
        <end position="758"/>
    </location>
</feature>
<feature type="transmembrane region" description="Helical" evidence="7">
    <location>
        <begin position="984"/>
        <end position="1013"/>
    </location>
</feature>
<dbReference type="Gene3D" id="1.20.1070.10">
    <property type="entry name" value="Rhodopsin 7-helix transmembrane proteins"/>
    <property type="match status" value="1"/>
</dbReference>
<feature type="compositionally biased region" description="Low complexity" evidence="6">
    <location>
        <begin position="1389"/>
        <end position="1398"/>
    </location>
</feature>
<evidence type="ECO:0000256" key="5">
    <source>
        <dbReference type="ARBA" id="ARBA00023157"/>
    </source>
</evidence>
<evidence type="ECO:0000256" key="6">
    <source>
        <dbReference type="SAM" id="MobiDB-lite"/>
    </source>
</evidence>
<dbReference type="PANTHER" id="PTHR46682">
    <property type="entry name" value="ADHESION G-PROTEIN COUPLED RECEPTOR V1"/>
    <property type="match status" value="1"/>
</dbReference>
<dbReference type="InterPro" id="IPR026919">
    <property type="entry name" value="ADGRV1"/>
</dbReference>
<feature type="domain" description="GAIN-B" evidence="8">
    <location>
        <begin position="1"/>
        <end position="50"/>
    </location>
</feature>
<feature type="transmembrane region" description="Helical" evidence="7">
    <location>
        <begin position="1034"/>
        <end position="1055"/>
    </location>
</feature>
<protein>
    <submittedName>
        <fullName evidence="10">GPS domain-containing protein</fullName>
    </submittedName>
</protein>
<evidence type="ECO:0000256" key="1">
    <source>
        <dbReference type="ARBA" id="ARBA00004370"/>
    </source>
</evidence>
<feature type="compositionally biased region" description="Polar residues" evidence="6">
    <location>
        <begin position="878"/>
        <end position="893"/>
    </location>
</feature>
<keyword evidence="4 7" id="KW-0472">Membrane</keyword>
<evidence type="ECO:0000313" key="9">
    <source>
        <dbReference type="Proteomes" id="UP000095280"/>
    </source>
</evidence>
<proteinExistence type="predicted"/>
<evidence type="ECO:0000256" key="2">
    <source>
        <dbReference type="ARBA" id="ARBA00022692"/>
    </source>
</evidence>
<feature type="transmembrane region" description="Helical" evidence="7">
    <location>
        <begin position="131"/>
        <end position="152"/>
    </location>
</feature>
<keyword evidence="5" id="KW-1015">Disulfide bond</keyword>
<feature type="region of interest" description="Disordered" evidence="6">
    <location>
        <begin position="1268"/>
        <end position="1305"/>
    </location>
</feature>
<feature type="region of interest" description="Disordered" evidence="6">
    <location>
        <begin position="1202"/>
        <end position="1255"/>
    </location>
</feature>
<dbReference type="GO" id="GO:0016020">
    <property type="term" value="C:membrane"/>
    <property type="evidence" value="ECO:0007669"/>
    <property type="project" value="UniProtKB-SubCell"/>
</dbReference>
<feature type="region of interest" description="Disordered" evidence="6">
    <location>
        <begin position="1144"/>
        <end position="1164"/>
    </location>
</feature>
<feature type="transmembrane region" description="Helical" evidence="7">
    <location>
        <begin position="930"/>
        <end position="956"/>
    </location>
</feature>
<keyword evidence="9" id="KW-1185">Reference proteome</keyword>